<dbReference type="PROSITE" id="PS00671">
    <property type="entry name" value="D_2_HYDROXYACID_DH_3"/>
    <property type="match status" value="1"/>
</dbReference>
<dbReference type="EMBL" id="JAEKNR010000216">
    <property type="protein sequence ID" value="MBJ7600637.1"/>
    <property type="molecule type" value="Genomic_DNA"/>
</dbReference>
<evidence type="ECO:0000259" key="5">
    <source>
        <dbReference type="Pfam" id="PF00389"/>
    </source>
</evidence>
<name>A0A934NFD9_9BACT</name>
<gene>
    <name evidence="7" type="ORF">JF922_21535</name>
</gene>
<comment type="similarity">
    <text evidence="1 4">Belongs to the D-isomer specific 2-hydroxyacid dehydrogenase family.</text>
</comment>
<comment type="caution">
    <text evidence="7">The sequence shown here is derived from an EMBL/GenBank/DDBJ whole genome shotgun (WGS) entry which is preliminary data.</text>
</comment>
<protein>
    <submittedName>
        <fullName evidence="7">D-2-hydroxyacid dehydrogenase</fullName>
    </submittedName>
</protein>
<evidence type="ECO:0000256" key="1">
    <source>
        <dbReference type="ARBA" id="ARBA00005854"/>
    </source>
</evidence>
<dbReference type="InterPro" id="IPR036291">
    <property type="entry name" value="NAD(P)-bd_dom_sf"/>
</dbReference>
<dbReference type="AlphaFoldDB" id="A0A934NFD9"/>
<dbReference type="SUPFAM" id="SSF52283">
    <property type="entry name" value="Formate/glycerate dehydrogenase catalytic domain-like"/>
    <property type="match status" value="1"/>
</dbReference>
<dbReference type="Pfam" id="PF00389">
    <property type="entry name" value="2-Hacid_dh"/>
    <property type="match status" value="1"/>
</dbReference>
<organism evidence="7 8">
    <name type="scientific">Candidatus Nephthysia bennettiae</name>
    <dbReference type="NCBI Taxonomy" id="3127016"/>
    <lineage>
        <taxon>Bacteria</taxon>
        <taxon>Bacillati</taxon>
        <taxon>Candidatus Dormiibacterota</taxon>
        <taxon>Candidatus Dormibacteria</taxon>
        <taxon>Candidatus Dormibacterales</taxon>
        <taxon>Candidatus Dormibacteraceae</taxon>
        <taxon>Candidatus Nephthysia</taxon>
    </lineage>
</organism>
<dbReference type="Gene3D" id="3.40.50.720">
    <property type="entry name" value="NAD(P)-binding Rossmann-like Domain"/>
    <property type="match status" value="2"/>
</dbReference>
<dbReference type="InterPro" id="IPR006139">
    <property type="entry name" value="D-isomer_2_OHA_DH_cat_dom"/>
</dbReference>
<evidence type="ECO:0000259" key="6">
    <source>
        <dbReference type="Pfam" id="PF02826"/>
    </source>
</evidence>
<dbReference type="Proteomes" id="UP000612893">
    <property type="component" value="Unassembled WGS sequence"/>
</dbReference>
<dbReference type="PANTHER" id="PTHR43333">
    <property type="entry name" value="2-HACID_DH_C DOMAIN-CONTAINING PROTEIN"/>
    <property type="match status" value="1"/>
</dbReference>
<dbReference type="InterPro" id="IPR006140">
    <property type="entry name" value="D-isomer_DH_NAD-bd"/>
</dbReference>
<keyword evidence="3" id="KW-0520">NAD</keyword>
<feature type="domain" description="D-isomer specific 2-hydroxyacid dehydrogenase NAD-binding" evidence="6">
    <location>
        <begin position="106"/>
        <end position="276"/>
    </location>
</feature>
<dbReference type="InterPro" id="IPR029753">
    <property type="entry name" value="D-isomer_DH_CS"/>
</dbReference>
<dbReference type="PANTHER" id="PTHR43333:SF1">
    <property type="entry name" value="D-ISOMER SPECIFIC 2-HYDROXYACID DEHYDROGENASE NAD-BINDING DOMAIN-CONTAINING PROTEIN"/>
    <property type="match status" value="1"/>
</dbReference>
<dbReference type="Pfam" id="PF02826">
    <property type="entry name" value="2-Hacid_dh_C"/>
    <property type="match status" value="1"/>
</dbReference>
<sequence>MARSPILTLPVRFRDGLRELVSDPDVDWYDDPGGSLKAAVGAEVLWHDGRTAAPLDQLLDRAPALRWLHMQNVGVDRTPLAAISRRRIRLTNGAGLYAVPIAEYAVMAMLAAAKGFRQLLAAQERGEWLTVPPGDSELFETRALIIGYGQIGRAIGSRLRGLGVTTVGVRSRARSASMIGPDRWRERLGEFDWVIVSAPLTAATDHMIGAAELTAMKPGAWVLNVSRGAIIDTPALLHALEAGSIAGAYLDVTDPEPLPAGHPLWQRPNVIVTPHSSYASHRFLERAGALFLDNLRRYRAGAALRNLVKLRAGY</sequence>
<evidence type="ECO:0000256" key="4">
    <source>
        <dbReference type="RuleBase" id="RU003719"/>
    </source>
</evidence>
<dbReference type="SUPFAM" id="SSF51735">
    <property type="entry name" value="NAD(P)-binding Rossmann-fold domains"/>
    <property type="match status" value="1"/>
</dbReference>
<evidence type="ECO:0000256" key="3">
    <source>
        <dbReference type="ARBA" id="ARBA00023027"/>
    </source>
</evidence>
<dbReference type="RefSeq" id="WP_338204555.1">
    <property type="nucleotide sequence ID" value="NZ_JAEKNR010000216.1"/>
</dbReference>
<accession>A0A934NFD9</accession>
<evidence type="ECO:0000256" key="2">
    <source>
        <dbReference type="ARBA" id="ARBA00023002"/>
    </source>
</evidence>
<dbReference type="CDD" id="cd05300">
    <property type="entry name" value="2-Hacid_dh_1"/>
    <property type="match status" value="1"/>
</dbReference>
<feature type="domain" description="D-isomer specific 2-hydroxyacid dehydrogenase catalytic" evidence="5">
    <location>
        <begin position="38"/>
        <end position="309"/>
    </location>
</feature>
<evidence type="ECO:0000313" key="8">
    <source>
        <dbReference type="Proteomes" id="UP000612893"/>
    </source>
</evidence>
<keyword evidence="2 4" id="KW-0560">Oxidoreductase</keyword>
<proteinExistence type="inferred from homology"/>
<reference evidence="7" key="1">
    <citation type="submission" date="2020-10" db="EMBL/GenBank/DDBJ databases">
        <title>Ca. Dormibacterota MAGs.</title>
        <authorList>
            <person name="Montgomery K."/>
        </authorList>
    </citation>
    <scope>NUCLEOTIDE SEQUENCE [LARGE SCALE GENOMIC DNA]</scope>
    <source>
        <strain evidence="7">SC8812_S17_10</strain>
    </source>
</reference>
<keyword evidence="8" id="KW-1185">Reference proteome</keyword>
<evidence type="ECO:0000313" key="7">
    <source>
        <dbReference type="EMBL" id="MBJ7600637.1"/>
    </source>
</evidence>
<dbReference type="GO" id="GO:0016616">
    <property type="term" value="F:oxidoreductase activity, acting on the CH-OH group of donors, NAD or NADP as acceptor"/>
    <property type="evidence" value="ECO:0007669"/>
    <property type="project" value="UniProtKB-ARBA"/>
</dbReference>